<dbReference type="PANTHER" id="PTHR31302:SF25">
    <property type="entry name" value="PHOSPHOESTERASE"/>
    <property type="match status" value="1"/>
</dbReference>
<accession>A0A084H316</accession>
<feature type="transmembrane region" description="Helical" evidence="5">
    <location>
        <begin position="12"/>
        <end position="32"/>
    </location>
</feature>
<keyword evidence="3" id="KW-0378">Hydrolase</keyword>
<evidence type="ECO:0000256" key="2">
    <source>
        <dbReference type="ARBA" id="ARBA00022723"/>
    </source>
</evidence>
<dbReference type="EMBL" id="JNVC02000001">
    <property type="protein sequence ID" value="KEZ53978.1"/>
    <property type="molecule type" value="Genomic_DNA"/>
</dbReference>
<dbReference type="InterPro" id="IPR029052">
    <property type="entry name" value="Metallo-depent_PP-like"/>
</dbReference>
<reference evidence="7 8" key="1">
    <citation type="journal article" date="2005" name="Int. J. Syst. Evol. Microbiol.">
        <title>Bacillus cibi sp. nov., isolated from jeotgal, a traditional Korean fermented seafood.</title>
        <authorList>
            <person name="Yoon J.H."/>
            <person name="Lee C.H."/>
            <person name="Oh T.K."/>
        </authorList>
    </citation>
    <scope>NUCLEOTIDE SEQUENCE [LARGE SCALE GENOMIC DNA]</scope>
    <source>
        <strain evidence="7 8">DSM 16189</strain>
    </source>
</reference>
<dbReference type="GO" id="GO:0009245">
    <property type="term" value="P:lipid A biosynthetic process"/>
    <property type="evidence" value="ECO:0007669"/>
    <property type="project" value="TreeGrafter"/>
</dbReference>
<dbReference type="STRING" id="246786.GS18_0203355"/>
<keyword evidence="8" id="KW-1185">Reference proteome</keyword>
<feature type="domain" description="Calcineurin-like phosphoesterase" evidence="6">
    <location>
        <begin position="59"/>
        <end position="225"/>
    </location>
</feature>
<evidence type="ECO:0000313" key="8">
    <source>
        <dbReference type="Proteomes" id="UP000028549"/>
    </source>
</evidence>
<dbReference type="InterPro" id="IPR004843">
    <property type="entry name" value="Calcineurin-like_PHP"/>
</dbReference>
<keyword evidence="5" id="KW-0472">Membrane</keyword>
<evidence type="ECO:0000256" key="3">
    <source>
        <dbReference type="ARBA" id="ARBA00022801"/>
    </source>
</evidence>
<comment type="cofactor">
    <cofactor evidence="1">
        <name>a divalent metal cation</name>
        <dbReference type="ChEBI" id="CHEBI:60240"/>
    </cofactor>
</comment>
<evidence type="ECO:0000256" key="1">
    <source>
        <dbReference type="ARBA" id="ARBA00001968"/>
    </source>
</evidence>
<dbReference type="Proteomes" id="UP000028549">
    <property type="component" value="Unassembled WGS sequence"/>
</dbReference>
<dbReference type="PROSITE" id="PS51318">
    <property type="entry name" value="TAT"/>
    <property type="match status" value="1"/>
</dbReference>
<dbReference type="AlphaFoldDB" id="A0A084H316"/>
<keyword evidence="2" id="KW-0479">Metal-binding</keyword>
<organism evidence="7 8">
    <name type="scientific">Metabacillus indicus</name>
    <name type="common">Bacillus indicus</name>
    <dbReference type="NCBI Taxonomy" id="246786"/>
    <lineage>
        <taxon>Bacteria</taxon>
        <taxon>Bacillati</taxon>
        <taxon>Bacillota</taxon>
        <taxon>Bacilli</taxon>
        <taxon>Bacillales</taxon>
        <taxon>Bacillaceae</taxon>
        <taxon>Metabacillus</taxon>
    </lineage>
</organism>
<dbReference type="Pfam" id="PF00149">
    <property type="entry name" value="Metallophos"/>
    <property type="match status" value="1"/>
</dbReference>
<gene>
    <name evidence="7" type="ORF">GS18_0203355</name>
</gene>
<sequence>MEHTHSRRSFLKFFLSAAAGMLFALFFGYGYARYIEPKLMKVTQISMKNGKIPPAFDGLRLVQFSDTHLGHDYSIAQLVKVVSKINQLSPDIILFTGDLVDKPNQYEYLHKIAPELKKLKAPLGKYSIYGNHDHGGYGTDVYKAIMDESGFSLLKNSGKKISLLDGSFIYLAGIDDLMLGKPDYEQALAGADSSHFTLLLAHEPDAALETKKHPADWQLSGHSHGGQVQLPLYGPLITPPFASVYTEGMYEEDGLTLYVNRGLGTTRLPFRFLSVPEITVFTLRTKEKST</sequence>
<protein>
    <submittedName>
        <fullName evidence="7">Metallophosphoesterase</fullName>
    </submittedName>
</protein>
<comment type="similarity">
    <text evidence="4">Belongs to the metallophosphoesterase superfamily.</text>
</comment>
<evidence type="ECO:0000313" key="7">
    <source>
        <dbReference type="EMBL" id="KEZ53978.1"/>
    </source>
</evidence>
<dbReference type="FunFam" id="3.60.21.10:FF:000028">
    <property type="entry name" value="Putative metallophosphoesterase"/>
    <property type="match status" value="1"/>
</dbReference>
<dbReference type="PANTHER" id="PTHR31302">
    <property type="entry name" value="TRANSMEMBRANE PROTEIN WITH METALLOPHOSPHOESTERASE DOMAIN-RELATED"/>
    <property type="match status" value="1"/>
</dbReference>
<evidence type="ECO:0000256" key="5">
    <source>
        <dbReference type="SAM" id="Phobius"/>
    </source>
</evidence>
<proteinExistence type="inferred from homology"/>
<dbReference type="GO" id="GO:0046872">
    <property type="term" value="F:metal ion binding"/>
    <property type="evidence" value="ECO:0007669"/>
    <property type="project" value="UniProtKB-KW"/>
</dbReference>
<dbReference type="InterPro" id="IPR006311">
    <property type="entry name" value="TAT_signal"/>
</dbReference>
<dbReference type="GO" id="GO:0008758">
    <property type="term" value="F:UDP-2,3-diacylglucosamine hydrolase activity"/>
    <property type="evidence" value="ECO:0007669"/>
    <property type="project" value="TreeGrafter"/>
</dbReference>
<keyword evidence="5" id="KW-1133">Transmembrane helix</keyword>
<comment type="caution">
    <text evidence="7">The sequence shown here is derived from an EMBL/GenBank/DDBJ whole genome shotgun (WGS) entry which is preliminary data.</text>
</comment>
<dbReference type="Gene3D" id="3.60.21.10">
    <property type="match status" value="1"/>
</dbReference>
<dbReference type="SUPFAM" id="SSF56300">
    <property type="entry name" value="Metallo-dependent phosphatases"/>
    <property type="match status" value="1"/>
</dbReference>
<dbReference type="CDD" id="cd07385">
    <property type="entry name" value="MPP_YkuE_C"/>
    <property type="match status" value="1"/>
</dbReference>
<keyword evidence="5" id="KW-0812">Transmembrane</keyword>
<name>A0A084H316_METID</name>
<dbReference type="GO" id="GO:0016020">
    <property type="term" value="C:membrane"/>
    <property type="evidence" value="ECO:0007669"/>
    <property type="project" value="GOC"/>
</dbReference>
<evidence type="ECO:0000256" key="4">
    <source>
        <dbReference type="ARBA" id="ARBA00061089"/>
    </source>
</evidence>
<evidence type="ECO:0000259" key="6">
    <source>
        <dbReference type="Pfam" id="PF00149"/>
    </source>
</evidence>
<dbReference type="InterPro" id="IPR051158">
    <property type="entry name" value="Metallophosphoesterase_sf"/>
</dbReference>